<dbReference type="InterPro" id="IPR050614">
    <property type="entry name" value="Synaptic_Scaffolding_LAP-MAGUK"/>
</dbReference>
<accession>A0A8D0FJ10</accession>
<sequence>REVTHSAAVEALKEAGAVVRLYVMRRKALAEKVVEVKLIKGPKGLGFSIAGGVGNQHIPGDNSIYVTKVIEGGAAHKDGRLQIGDKILAVNNVSLEDVMHEDAVAALKNTYDVVYLRVAKPAATFLGDTFAPPDVTSCEGGTHGGDTGHGEDVGDVGGTQDTAGTRGHTEGTHGGTGEGTWGDTGGHRGNMGHGGDMGTQDTAGTWGTGDRGGTRGDTGHSGDTGDRGWGDTSHAVPSPQGSGTPPSPSRCPCPPVLDPAVPADPCPRPCPRPRPCPCPCPQPTQRTWTRIWVPRVTWAPSSPRP</sequence>
<dbReference type="Pfam" id="PF00595">
    <property type="entry name" value="PDZ"/>
    <property type="match status" value="1"/>
</dbReference>
<keyword evidence="4" id="KW-1185">Reference proteome</keyword>
<evidence type="ECO:0000256" key="1">
    <source>
        <dbReference type="SAM" id="MobiDB-lite"/>
    </source>
</evidence>
<dbReference type="Ensembl" id="ENSSOCT00000015256.1">
    <property type="protein sequence ID" value="ENSSOCP00000014871.1"/>
    <property type="gene ID" value="ENSSOCG00000011222.1"/>
</dbReference>
<dbReference type="Gene3D" id="2.30.42.10">
    <property type="match status" value="1"/>
</dbReference>
<dbReference type="GO" id="GO:0045197">
    <property type="term" value="P:establishment or maintenance of epithelial cell apical/basal polarity"/>
    <property type="evidence" value="ECO:0007669"/>
    <property type="project" value="TreeGrafter"/>
</dbReference>
<dbReference type="Proteomes" id="UP000694551">
    <property type="component" value="Unplaced"/>
</dbReference>
<dbReference type="SUPFAM" id="SSF50156">
    <property type="entry name" value="PDZ domain-like"/>
    <property type="match status" value="1"/>
</dbReference>
<dbReference type="InterPro" id="IPR036034">
    <property type="entry name" value="PDZ_sf"/>
</dbReference>
<proteinExistence type="predicted"/>
<dbReference type="GO" id="GO:0007268">
    <property type="term" value="P:chemical synaptic transmission"/>
    <property type="evidence" value="ECO:0007669"/>
    <property type="project" value="TreeGrafter"/>
</dbReference>
<dbReference type="GO" id="GO:0019901">
    <property type="term" value="F:protein kinase binding"/>
    <property type="evidence" value="ECO:0007669"/>
    <property type="project" value="TreeGrafter"/>
</dbReference>
<feature type="domain" description="PDZ" evidence="2">
    <location>
        <begin position="35"/>
        <end position="122"/>
    </location>
</feature>
<dbReference type="PANTHER" id="PTHR23119:SF33">
    <property type="entry name" value="DISKS LARGE HOMOLOG 4"/>
    <property type="match status" value="1"/>
</dbReference>
<evidence type="ECO:0000259" key="2">
    <source>
        <dbReference type="PROSITE" id="PS50106"/>
    </source>
</evidence>
<dbReference type="FunFam" id="2.30.42.10:FF:000091">
    <property type="entry name" value="disks large homolog 1 isoform X8"/>
    <property type="match status" value="1"/>
</dbReference>
<dbReference type="GO" id="GO:0098609">
    <property type="term" value="P:cell-cell adhesion"/>
    <property type="evidence" value="ECO:0007669"/>
    <property type="project" value="TreeGrafter"/>
</dbReference>
<dbReference type="InterPro" id="IPR001478">
    <property type="entry name" value="PDZ"/>
</dbReference>
<dbReference type="CDD" id="cd06724">
    <property type="entry name" value="PDZ2_Dlg1-2-4-like"/>
    <property type="match status" value="1"/>
</dbReference>
<reference evidence="3" key="1">
    <citation type="submission" date="2025-08" db="UniProtKB">
        <authorList>
            <consortium name="Ensembl"/>
        </authorList>
    </citation>
    <scope>IDENTIFICATION</scope>
</reference>
<dbReference type="PANTHER" id="PTHR23119">
    <property type="entry name" value="DISCS LARGE"/>
    <property type="match status" value="1"/>
</dbReference>
<dbReference type="GO" id="GO:0043005">
    <property type="term" value="C:neuron projection"/>
    <property type="evidence" value="ECO:0007669"/>
    <property type="project" value="TreeGrafter"/>
</dbReference>
<dbReference type="GO" id="GO:0031594">
    <property type="term" value="C:neuromuscular junction"/>
    <property type="evidence" value="ECO:0007669"/>
    <property type="project" value="TreeGrafter"/>
</dbReference>
<dbReference type="AlphaFoldDB" id="A0A8D0FJ10"/>
<feature type="compositionally biased region" description="Basic and acidic residues" evidence="1">
    <location>
        <begin position="212"/>
        <end position="229"/>
    </location>
</feature>
<evidence type="ECO:0000313" key="3">
    <source>
        <dbReference type="Ensembl" id="ENSSOCP00000014871.1"/>
    </source>
</evidence>
<dbReference type="SMART" id="SM00228">
    <property type="entry name" value="PDZ"/>
    <property type="match status" value="1"/>
</dbReference>
<feature type="compositionally biased region" description="Gly residues" evidence="1">
    <location>
        <begin position="172"/>
        <end position="197"/>
    </location>
</feature>
<evidence type="ECO:0000313" key="4">
    <source>
        <dbReference type="Proteomes" id="UP000694551"/>
    </source>
</evidence>
<dbReference type="GO" id="GO:0097113">
    <property type="term" value="P:AMPA glutamate receptor clustering"/>
    <property type="evidence" value="ECO:0007669"/>
    <property type="project" value="TreeGrafter"/>
</dbReference>
<organism evidence="3 4">
    <name type="scientific">Strix occidentalis caurina</name>
    <name type="common">northern spotted owl</name>
    <dbReference type="NCBI Taxonomy" id="311401"/>
    <lineage>
        <taxon>Eukaryota</taxon>
        <taxon>Metazoa</taxon>
        <taxon>Chordata</taxon>
        <taxon>Craniata</taxon>
        <taxon>Vertebrata</taxon>
        <taxon>Euteleostomi</taxon>
        <taxon>Archelosauria</taxon>
        <taxon>Archosauria</taxon>
        <taxon>Dinosauria</taxon>
        <taxon>Saurischia</taxon>
        <taxon>Theropoda</taxon>
        <taxon>Coelurosauria</taxon>
        <taxon>Aves</taxon>
        <taxon>Neognathae</taxon>
        <taxon>Neoaves</taxon>
        <taxon>Telluraves</taxon>
        <taxon>Strigiformes</taxon>
        <taxon>Strigidae</taxon>
        <taxon>Strix</taxon>
    </lineage>
</organism>
<protein>
    <recommendedName>
        <fullName evidence="2">PDZ domain-containing protein</fullName>
    </recommendedName>
</protein>
<dbReference type="PROSITE" id="PS50106">
    <property type="entry name" value="PDZ"/>
    <property type="match status" value="1"/>
</dbReference>
<name>A0A8D0FJ10_STROC</name>
<feature type="region of interest" description="Disordered" evidence="1">
    <location>
        <begin position="137"/>
        <end position="251"/>
    </location>
</feature>
<dbReference type="GO" id="GO:0098970">
    <property type="term" value="P:postsynaptic neurotransmitter receptor diffusion trapping"/>
    <property type="evidence" value="ECO:0007669"/>
    <property type="project" value="TreeGrafter"/>
</dbReference>
<dbReference type="GO" id="GO:0098839">
    <property type="term" value="C:postsynaptic density membrane"/>
    <property type="evidence" value="ECO:0007669"/>
    <property type="project" value="TreeGrafter"/>
</dbReference>
<dbReference type="Gene3D" id="6.20.370.60">
    <property type="match status" value="1"/>
</dbReference>
<dbReference type="GO" id="GO:0016323">
    <property type="term" value="C:basolateral plasma membrane"/>
    <property type="evidence" value="ECO:0007669"/>
    <property type="project" value="TreeGrafter"/>
</dbReference>
<dbReference type="GO" id="GO:0035255">
    <property type="term" value="F:ionotropic glutamate receptor binding"/>
    <property type="evidence" value="ECO:0007669"/>
    <property type="project" value="TreeGrafter"/>
</dbReference>
<reference evidence="3" key="2">
    <citation type="submission" date="2025-09" db="UniProtKB">
        <authorList>
            <consortium name="Ensembl"/>
        </authorList>
    </citation>
    <scope>IDENTIFICATION</scope>
</reference>